<dbReference type="InterPro" id="IPR016040">
    <property type="entry name" value="NAD(P)-bd_dom"/>
</dbReference>
<dbReference type="Gene3D" id="3.40.50.720">
    <property type="entry name" value="NAD(P)-binding Rossmann-like Domain"/>
    <property type="match status" value="1"/>
</dbReference>
<dbReference type="GO" id="GO:0016491">
    <property type="term" value="F:oxidoreductase activity"/>
    <property type="evidence" value="ECO:0007669"/>
    <property type="project" value="UniProtKB-KW"/>
</dbReference>
<feature type="domain" description="NAD(P)-binding" evidence="4">
    <location>
        <begin position="8"/>
        <end position="138"/>
    </location>
</feature>
<keyword evidence="3" id="KW-0560">Oxidoreductase</keyword>
<dbReference type="InterPro" id="IPR036291">
    <property type="entry name" value="NAD(P)-bd_dom_sf"/>
</dbReference>
<dbReference type="Proteomes" id="UP000011086">
    <property type="component" value="Unassembled WGS sequence"/>
</dbReference>
<dbReference type="PANTHER" id="PTHR47706">
    <property type="entry name" value="NMRA-LIKE FAMILY PROTEIN"/>
    <property type="match status" value="1"/>
</dbReference>
<keyword evidence="2" id="KW-0521">NADP</keyword>
<dbReference type="SUPFAM" id="SSF51735">
    <property type="entry name" value="NAD(P)-binding Rossmann-fold domains"/>
    <property type="match status" value="1"/>
</dbReference>
<dbReference type="InterPro" id="IPR051609">
    <property type="entry name" value="NmrA/Isoflavone_reductase-like"/>
</dbReference>
<evidence type="ECO:0000256" key="1">
    <source>
        <dbReference type="ARBA" id="ARBA00005725"/>
    </source>
</evidence>
<evidence type="ECO:0000259" key="4">
    <source>
        <dbReference type="Pfam" id="PF13460"/>
    </source>
</evidence>
<reference evidence="5" key="1">
    <citation type="journal article" date="2012" name="PLoS Genet.">
        <title>Comparative analysis of the genomes of two field isolates of the rice blast fungus Magnaporthe oryzae.</title>
        <authorList>
            <person name="Xue M."/>
            <person name="Yang J."/>
            <person name="Li Z."/>
            <person name="Hu S."/>
            <person name="Yao N."/>
            <person name="Dean R.A."/>
            <person name="Zhao W."/>
            <person name="Shen M."/>
            <person name="Zhang H."/>
            <person name="Li C."/>
            <person name="Liu L."/>
            <person name="Cao L."/>
            <person name="Xu X."/>
            <person name="Xing Y."/>
            <person name="Hsiang T."/>
            <person name="Zhang Z."/>
            <person name="Xu J.R."/>
            <person name="Peng Y.L."/>
        </authorList>
    </citation>
    <scope>NUCLEOTIDE SEQUENCE</scope>
    <source>
        <strain evidence="5">Y34</strain>
    </source>
</reference>
<evidence type="ECO:0000313" key="5">
    <source>
        <dbReference type="EMBL" id="ELQ39269.1"/>
    </source>
</evidence>
<comment type="similarity">
    <text evidence="1">Belongs to the NmrA-type oxidoreductase family. Isoflavone reductase subfamily.</text>
</comment>
<organism evidence="5">
    <name type="scientific">Pyricularia oryzae (strain Y34)</name>
    <name type="common">Rice blast fungus</name>
    <name type="synonym">Magnaporthe oryzae</name>
    <dbReference type="NCBI Taxonomy" id="1143189"/>
    <lineage>
        <taxon>Eukaryota</taxon>
        <taxon>Fungi</taxon>
        <taxon>Dikarya</taxon>
        <taxon>Ascomycota</taxon>
        <taxon>Pezizomycotina</taxon>
        <taxon>Sordariomycetes</taxon>
        <taxon>Sordariomycetidae</taxon>
        <taxon>Magnaporthales</taxon>
        <taxon>Pyriculariaceae</taxon>
        <taxon>Pyricularia</taxon>
    </lineage>
</organism>
<dbReference type="PANTHER" id="PTHR47706:SF4">
    <property type="entry name" value="NMRA-LIKE DOMAIN-CONTAINING PROTEIN"/>
    <property type="match status" value="1"/>
</dbReference>
<sequence length="310" mass="34628">MVVVAVAGGTGGVGRTIVETLLQSPTHKTIVLTRKENLQIPDEPLFSATTIAVDYSDVDSVAKILADNEVDAVISALRVLDEPTSDSEVNLVRATVKAGTPRRFMASVWGIQYSPESTVGKARERTLIELRQTQLEWTRFNNGYFLDYYAPPSLKSHMLRVAFGIDIANKKAAIPGDGNALMTFTYTFDVARFVVASLDLPKWDELLYCYGEKLTWNEFLRQAEEVTGFKFQVAYDSPDKLQKGDVTELPTNEDPGPDFTKGQLKILLGIWGGFALEGMYDMPTEITLNKRFPDINVMKVKDVLEMWRAQ</sequence>
<dbReference type="EMBL" id="JH793318">
    <property type="protein sequence ID" value="ELQ39269.1"/>
    <property type="molecule type" value="Genomic_DNA"/>
</dbReference>
<gene>
    <name evidence="5" type="ORF">OOU_Y34scaffold00510g8</name>
</gene>
<evidence type="ECO:0000256" key="2">
    <source>
        <dbReference type="ARBA" id="ARBA00022857"/>
    </source>
</evidence>
<protein>
    <recommendedName>
        <fullName evidence="4">NAD(P)-binding domain-containing protein</fullName>
    </recommendedName>
</protein>
<dbReference type="Gene3D" id="3.90.25.10">
    <property type="entry name" value="UDP-galactose 4-epimerase, domain 1"/>
    <property type="match status" value="1"/>
</dbReference>
<accession>A0AA97NZP6</accession>
<evidence type="ECO:0000256" key="3">
    <source>
        <dbReference type="ARBA" id="ARBA00023002"/>
    </source>
</evidence>
<name>A0AA97NZP6_PYRO3</name>
<dbReference type="Pfam" id="PF13460">
    <property type="entry name" value="NAD_binding_10"/>
    <property type="match status" value="1"/>
</dbReference>
<proteinExistence type="inferred from homology"/>
<dbReference type="AlphaFoldDB" id="A0AA97NZP6"/>